<dbReference type="AlphaFoldDB" id="A0A0D0D824"/>
<keyword evidence="2" id="KW-1185">Reference proteome</keyword>
<name>A0A0D0D824_9AGAM</name>
<dbReference type="InParanoid" id="A0A0D0D824"/>
<organism evidence="1 2">
    <name type="scientific">Paxillus rubicundulus Ve08.2h10</name>
    <dbReference type="NCBI Taxonomy" id="930991"/>
    <lineage>
        <taxon>Eukaryota</taxon>
        <taxon>Fungi</taxon>
        <taxon>Dikarya</taxon>
        <taxon>Basidiomycota</taxon>
        <taxon>Agaricomycotina</taxon>
        <taxon>Agaricomycetes</taxon>
        <taxon>Agaricomycetidae</taxon>
        <taxon>Boletales</taxon>
        <taxon>Paxilineae</taxon>
        <taxon>Paxillaceae</taxon>
        <taxon>Paxillus</taxon>
    </lineage>
</organism>
<dbReference type="HOGENOM" id="CLU_2979748_0_0_1"/>
<evidence type="ECO:0000313" key="1">
    <source>
        <dbReference type="EMBL" id="KIK76439.1"/>
    </source>
</evidence>
<accession>A0A0D0D824</accession>
<reference evidence="1 2" key="1">
    <citation type="submission" date="2014-04" db="EMBL/GenBank/DDBJ databases">
        <authorList>
            <consortium name="DOE Joint Genome Institute"/>
            <person name="Kuo A."/>
            <person name="Kohler A."/>
            <person name="Jargeat P."/>
            <person name="Nagy L.G."/>
            <person name="Floudas D."/>
            <person name="Copeland A."/>
            <person name="Barry K.W."/>
            <person name="Cichocki N."/>
            <person name="Veneault-Fourrey C."/>
            <person name="LaButti K."/>
            <person name="Lindquist E.A."/>
            <person name="Lipzen A."/>
            <person name="Lundell T."/>
            <person name="Morin E."/>
            <person name="Murat C."/>
            <person name="Sun H."/>
            <person name="Tunlid A."/>
            <person name="Henrissat B."/>
            <person name="Grigoriev I.V."/>
            <person name="Hibbett D.S."/>
            <person name="Martin F."/>
            <person name="Nordberg H.P."/>
            <person name="Cantor M.N."/>
            <person name="Hua S.X."/>
        </authorList>
    </citation>
    <scope>NUCLEOTIDE SEQUENCE [LARGE SCALE GENOMIC DNA]</scope>
    <source>
        <strain evidence="1 2">Ve08.2h10</strain>
    </source>
</reference>
<proteinExistence type="predicted"/>
<dbReference type="Proteomes" id="UP000054538">
    <property type="component" value="Unassembled WGS sequence"/>
</dbReference>
<gene>
    <name evidence="1" type="ORF">PAXRUDRAFT_18219</name>
</gene>
<sequence length="58" mass="6092">MAIVRQVEAAVAGKASAGQIMEQQAMTREKLAAPSAMAPIIPQPTHCYAISDGPPHHL</sequence>
<evidence type="ECO:0000313" key="2">
    <source>
        <dbReference type="Proteomes" id="UP000054538"/>
    </source>
</evidence>
<protein>
    <submittedName>
        <fullName evidence="1">Uncharacterized protein</fullName>
    </submittedName>
</protein>
<reference evidence="2" key="2">
    <citation type="submission" date="2015-01" db="EMBL/GenBank/DDBJ databases">
        <title>Evolutionary Origins and Diversification of the Mycorrhizal Mutualists.</title>
        <authorList>
            <consortium name="DOE Joint Genome Institute"/>
            <consortium name="Mycorrhizal Genomics Consortium"/>
            <person name="Kohler A."/>
            <person name="Kuo A."/>
            <person name="Nagy L.G."/>
            <person name="Floudas D."/>
            <person name="Copeland A."/>
            <person name="Barry K.W."/>
            <person name="Cichocki N."/>
            <person name="Veneault-Fourrey C."/>
            <person name="LaButti K."/>
            <person name="Lindquist E.A."/>
            <person name="Lipzen A."/>
            <person name="Lundell T."/>
            <person name="Morin E."/>
            <person name="Murat C."/>
            <person name="Riley R."/>
            <person name="Ohm R."/>
            <person name="Sun H."/>
            <person name="Tunlid A."/>
            <person name="Henrissat B."/>
            <person name="Grigoriev I.V."/>
            <person name="Hibbett D.S."/>
            <person name="Martin F."/>
        </authorList>
    </citation>
    <scope>NUCLEOTIDE SEQUENCE [LARGE SCALE GENOMIC DNA]</scope>
    <source>
        <strain evidence="2">Ve08.2h10</strain>
    </source>
</reference>
<dbReference type="EMBL" id="KN827490">
    <property type="protein sequence ID" value="KIK76439.1"/>
    <property type="molecule type" value="Genomic_DNA"/>
</dbReference>